<dbReference type="EMBL" id="CAMXCT010004669">
    <property type="protein sequence ID" value="CAI4009933.1"/>
    <property type="molecule type" value="Genomic_DNA"/>
</dbReference>
<dbReference type="SMART" id="SM00028">
    <property type="entry name" value="TPR"/>
    <property type="match status" value="2"/>
</dbReference>
<keyword evidence="4 7" id="KW-0413">Isomerase</keyword>
<proteinExistence type="predicted"/>
<feature type="repeat" description="TPR" evidence="5">
    <location>
        <begin position="309"/>
        <end position="342"/>
    </location>
</feature>
<evidence type="ECO:0000256" key="1">
    <source>
        <dbReference type="ARBA" id="ARBA00000971"/>
    </source>
</evidence>
<dbReference type="Gene3D" id="1.25.40.10">
    <property type="entry name" value="Tetratricopeptide repeat domain"/>
    <property type="match status" value="1"/>
</dbReference>
<dbReference type="AlphaFoldDB" id="A0A9P1DJS7"/>
<dbReference type="Proteomes" id="UP001152797">
    <property type="component" value="Unassembled WGS sequence"/>
</dbReference>
<evidence type="ECO:0000256" key="5">
    <source>
        <dbReference type="PROSITE-ProRule" id="PRU00339"/>
    </source>
</evidence>
<reference evidence="6" key="1">
    <citation type="submission" date="2022-10" db="EMBL/GenBank/DDBJ databases">
        <authorList>
            <person name="Chen Y."/>
            <person name="Dougan E. K."/>
            <person name="Chan C."/>
            <person name="Rhodes N."/>
            <person name="Thang M."/>
        </authorList>
    </citation>
    <scope>NUCLEOTIDE SEQUENCE</scope>
</reference>
<dbReference type="PANTHER" id="PTHR46512:SF9">
    <property type="entry name" value="PEPTIDYLPROLYL ISOMERASE"/>
    <property type="match status" value="1"/>
</dbReference>
<evidence type="ECO:0000313" key="7">
    <source>
        <dbReference type="EMBL" id="CAL4797245.1"/>
    </source>
</evidence>
<evidence type="ECO:0000256" key="4">
    <source>
        <dbReference type="ARBA" id="ARBA00023235"/>
    </source>
</evidence>
<evidence type="ECO:0000256" key="3">
    <source>
        <dbReference type="ARBA" id="ARBA00023110"/>
    </source>
</evidence>
<reference evidence="7 8" key="2">
    <citation type="submission" date="2024-05" db="EMBL/GenBank/DDBJ databases">
        <authorList>
            <person name="Chen Y."/>
            <person name="Shah S."/>
            <person name="Dougan E. K."/>
            <person name="Thang M."/>
            <person name="Chan C."/>
        </authorList>
    </citation>
    <scope>NUCLEOTIDE SEQUENCE [LARGE SCALE GENOMIC DNA]</scope>
</reference>
<organism evidence="6">
    <name type="scientific">Cladocopium goreaui</name>
    <dbReference type="NCBI Taxonomy" id="2562237"/>
    <lineage>
        <taxon>Eukaryota</taxon>
        <taxon>Sar</taxon>
        <taxon>Alveolata</taxon>
        <taxon>Dinophyceae</taxon>
        <taxon>Suessiales</taxon>
        <taxon>Symbiodiniaceae</taxon>
        <taxon>Cladocopium</taxon>
    </lineage>
</organism>
<name>A0A9P1DJS7_9DINO</name>
<evidence type="ECO:0000313" key="6">
    <source>
        <dbReference type="EMBL" id="CAI4009933.1"/>
    </source>
</evidence>
<gene>
    <name evidence="6" type="ORF">C1SCF055_LOCUS35257</name>
</gene>
<dbReference type="InterPro" id="IPR050754">
    <property type="entry name" value="FKBP4/5/8-like"/>
</dbReference>
<evidence type="ECO:0000256" key="2">
    <source>
        <dbReference type="ARBA" id="ARBA00013194"/>
    </source>
</evidence>
<keyword evidence="8" id="KW-1185">Reference proteome</keyword>
<keyword evidence="3" id="KW-0697">Rotamase</keyword>
<dbReference type="EC" id="5.2.1.8" evidence="2"/>
<dbReference type="OrthoDB" id="2335338at2759"/>
<dbReference type="EMBL" id="CAMXCT030004669">
    <property type="protein sequence ID" value="CAL4797245.1"/>
    <property type="molecule type" value="Genomic_DNA"/>
</dbReference>
<dbReference type="EMBL" id="CAMXCT020004669">
    <property type="protein sequence ID" value="CAL1163308.1"/>
    <property type="molecule type" value="Genomic_DNA"/>
</dbReference>
<sequence>MAGWAFSPMDSEAVPAVPHLQPDQVRWQFLCHIRKKWVTVTDEERSILTSTWNSGQRSVEYRLQSGVPMQVDFGAKVRVNLASRRSMQLRQVDSTGAAMPGARGGCATANENRSSVQAAACAAEPPASGTESEEGDEALERVQEMLPQPVEILQAEKSRQWLLSETHRQCFLRSPRLHGKNKALAETREEQVSMMDYLDACKNHLEAAKMHMEKGKTLYHDAEHAEDEVAFESAGKWFALAIDELNKLHALKDLPQLGGHMDCGNLQTEHRTLSCRGFLNLAMCNLKARHFQAALENSEQALSLDTSCAKAYYRKAQALEALGKDVEALALWRQALKHQPEDARIRRKLRAAASAVRTQRSWQRRAAAGASRAGTEHRSERRAERLQGILDRAAEYLAVDEVWKGELSRICRIFGAGGSLDDEIKHLDRLFSECVASKPRHKDLELSPDEVSFLSSLGVTLPCHSLDAFSALRTARLVERLERGESLQPQEEQFLREQRKLLGVQ</sequence>
<accession>A0A9P1DJS7</accession>
<dbReference type="GO" id="GO:0003755">
    <property type="term" value="F:peptidyl-prolyl cis-trans isomerase activity"/>
    <property type="evidence" value="ECO:0007669"/>
    <property type="project" value="UniProtKB-EC"/>
</dbReference>
<keyword evidence="5" id="KW-0802">TPR repeat</keyword>
<dbReference type="SUPFAM" id="SSF48452">
    <property type="entry name" value="TPR-like"/>
    <property type="match status" value="1"/>
</dbReference>
<comment type="catalytic activity">
    <reaction evidence="1">
        <text>[protein]-peptidylproline (omega=180) = [protein]-peptidylproline (omega=0)</text>
        <dbReference type="Rhea" id="RHEA:16237"/>
        <dbReference type="Rhea" id="RHEA-COMP:10747"/>
        <dbReference type="Rhea" id="RHEA-COMP:10748"/>
        <dbReference type="ChEBI" id="CHEBI:83833"/>
        <dbReference type="ChEBI" id="CHEBI:83834"/>
        <dbReference type="EC" id="5.2.1.8"/>
    </reaction>
</comment>
<dbReference type="InterPro" id="IPR019734">
    <property type="entry name" value="TPR_rpt"/>
</dbReference>
<dbReference type="PANTHER" id="PTHR46512">
    <property type="entry name" value="PEPTIDYLPROLYL ISOMERASE"/>
    <property type="match status" value="1"/>
</dbReference>
<dbReference type="PROSITE" id="PS50005">
    <property type="entry name" value="TPR"/>
    <property type="match status" value="1"/>
</dbReference>
<evidence type="ECO:0000313" key="8">
    <source>
        <dbReference type="Proteomes" id="UP001152797"/>
    </source>
</evidence>
<protein>
    <recommendedName>
        <fullName evidence="2">peptidylprolyl isomerase</fullName>
        <ecNumber evidence="2">5.2.1.8</ecNumber>
    </recommendedName>
</protein>
<comment type="caution">
    <text evidence="6">The sequence shown here is derived from an EMBL/GenBank/DDBJ whole genome shotgun (WGS) entry which is preliminary data.</text>
</comment>
<dbReference type="InterPro" id="IPR011990">
    <property type="entry name" value="TPR-like_helical_dom_sf"/>
</dbReference>